<dbReference type="GO" id="GO:0006772">
    <property type="term" value="P:thiamine metabolic process"/>
    <property type="evidence" value="ECO:0007669"/>
    <property type="project" value="UniProtKB-UniRule"/>
</dbReference>
<dbReference type="Pfam" id="PF04263">
    <property type="entry name" value="TPK_catalytic"/>
    <property type="match status" value="1"/>
</dbReference>
<evidence type="ECO:0000259" key="6">
    <source>
        <dbReference type="SMART" id="SM00983"/>
    </source>
</evidence>
<evidence type="ECO:0000256" key="4">
    <source>
        <dbReference type="ARBA" id="ARBA00022840"/>
    </source>
</evidence>
<dbReference type="Pfam" id="PF04265">
    <property type="entry name" value="TPK_B1_binding"/>
    <property type="match status" value="1"/>
</dbReference>
<keyword evidence="3 7" id="KW-0418">Kinase</keyword>
<gene>
    <name evidence="7" type="ORF">DMP06_02390</name>
</gene>
<dbReference type="GO" id="GO:0005524">
    <property type="term" value="F:ATP binding"/>
    <property type="evidence" value="ECO:0007669"/>
    <property type="project" value="UniProtKB-KW"/>
</dbReference>
<dbReference type="InterPro" id="IPR006282">
    <property type="entry name" value="Thi_PPkinase"/>
</dbReference>
<dbReference type="AlphaFoldDB" id="A0A3N0B2U7"/>
<keyword evidence="1" id="KW-0808">Transferase</keyword>
<dbReference type="GO" id="GO:0030975">
    <property type="term" value="F:thiamine binding"/>
    <property type="evidence" value="ECO:0007669"/>
    <property type="project" value="InterPro"/>
</dbReference>
<comment type="caution">
    <text evidence="7">The sequence shown here is derived from an EMBL/GenBank/DDBJ whole genome shotgun (WGS) entry which is preliminary data.</text>
</comment>
<keyword evidence="4" id="KW-0067">ATP-binding</keyword>
<keyword evidence="2" id="KW-0547">Nucleotide-binding</keyword>
<dbReference type="GO" id="GO:0004788">
    <property type="term" value="F:thiamine diphosphokinase activity"/>
    <property type="evidence" value="ECO:0007669"/>
    <property type="project" value="UniProtKB-UniRule"/>
</dbReference>
<dbReference type="PANTHER" id="PTHR41299">
    <property type="entry name" value="THIAMINE PYROPHOSPHOKINASE"/>
    <property type="match status" value="1"/>
</dbReference>
<feature type="domain" description="Thiamin pyrophosphokinase thiamin-binding" evidence="6">
    <location>
        <begin position="189"/>
        <end position="258"/>
    </location>
</feature>
<dbReference type="GO" id="GO:0016301">
    <property type="term" value="F:kinase activity"/>
    <property type="evidence" value="ECO:0007669"/>
    <property type="project" value="UniProtKB-KW"/>
</dbReference>
<evidence type="ECO:0000256" key="2">
    <source>
        <dbReference type="ARBA" id="ARBA00022741"/>
    </source>
</evidence>
<dbReference type="NCBIfam" id="TIGR01378">
    <property type="entry name" value="thi_PPkinase"/>
    <property type="match status" value="1"/>
</dbReference>
<dbReference type="InterPro" id="IPR007373">
    <property type="entry name" value="Thiamin_PyroPKinase_B1-bd"/>
</dbReference>
<reference evidence="8" key="1">
    <citation type="submission" date="2018-05" db="EMBL/GenBank/DDBJ databases">
        <title>Genome Sequencing of selected type strains of the family Eggerthellaceae.</title>
        <authorList>
            <person name="Danylec N."/>
            <person name="Stoll D.A."/>
            <person name="Doetsch A."/>
            <person name="Huch M."/>
        </authorList>
    </citation>
    <scope>NUCLEOTIDE SEQUENCE [LARGE SCALE GENOMIC DNA]</scope>
    <source>
        <strain evidence="8">DSM 24851</strain>
    </source>
</reference>
<evidence type="ECO:0000313" key="8">
    <source>
        <dbReference type="Proteomes" id="UP000269591"/>
    </source>
</evidence>
<dbReference type="InterPro" id="IPR007371">
    <property type="entry name" value="TPK_catalytic"/>
</dbReference>
<dbReference type="Gene3D" id="3.40.50.10240">
    <property type="entry name" value="Thiamin pyrophosphokinase, catalytic domain"/>
    <property type="match status" value="2"/>
</dbReference>
<sequence>MFFSDCCAIVGSASFDAEHYLREREAGLFACTVAADGGFASLERACVAPDVALGDFDSLGYVPEAPRVERHPVMKDATDLELALEWAHHEGFRSAAVYGALGGRLDQTMATLQTLVHFARCGMHVAAIGEGYVVVALSSRQNKARESPDATRSVERGDALDAELASEKQEADAVCRKSCGGASAIANEGSPLVVKLDIPAGIEGVVSVCAMGGDARVTERGLLYEVENVVLPCDSSLGVSNELTGCAACIEVLEGDVIVFLPAMPLDMLR</sequence>
<dbReference type="OrthoDB" id="9804377at2"/>
<evidence type="ECO:0000256" key="5">
    <source>
        <dbReference type="NCBIfam" id="TIGR01378"/>
    </source>
</evidence>
<dbReference type="Proteomes" id="UP000269591">
    <property type="component" value="Unassembled WGS sequence"/>
</dbReference>
<dbReference type="PANTHER" id="PTHR41299:SF1">
    <property type="entry name" value="THIAMINE PYROPHOSPHOKINASE"/>
    <property type="match status" value="1"/>
</dbReference>
<dbReference type="InterPro" id="IPR053149">
    <property type="entry name" value="TPK"/>
</dbReference>
<evidence type="ECO:0000256" key="1">
    <source>
        <dbReference type="ARBA" id="ARBA00022679"/>
    </source>
</evidence>
<proteinExistence type="predicted"/>
<protein>
    <recommendedName>
        <fullName evidence="5">Thiamine diphosphokinase</fullName>
        <ecNumber evidence="5">2.7.6.2</ecNumber>
    </recommendedName>
</protein>
<dbReference type="GO" id="GO:0009229">
    <property type="term" value="P:thiamine diphosphate biosynthetic process"/>
    <property type="evidence" value="ECO:0007669"/>
    <property type="project" value="InterPro"/>
</dbReference>
<dbReference type="EMBL" id="QIBX01000002">
    <property type="protein sequence ID" value="RNL41451.1"/>
    <property type="molecule type" value="Genomic_DNA"/>
</dbReference>
<keyword evidence="8" id="KW-1185">Reference proteome</keyword>
<organism evidence="7 8">
    <name type="scientific">Slackia equolifaciens</name>
    <dbReference type="NCBI Taxonomy" id="498718"/>
    <lineage>
        <taxon>Bacteria</taxon>
        <taxon>Bacillati</taxon>
        <taxon>Actinomycetota</taxon>
        <taxon>Coriobacteriia</taxon>
        <taxon>Eggerthellales</taxon>
        <taxon>Eggerthellaceae</taxon>
        <taxon>Slackia</taxon>
    </lineage>
</organism>
<dbReference type="RefSeq" id="WP_123208149.1">
    <property type="nucleotide sequence ID" value="NZ_JBHTHO010000006.1"/>
</dbReference>
<dbReference type="SUPFAM" id="SSF63999">
    <property type="entry name" value="Thiamin pyrophosphokinase, catalytic domain"/>
    <property type="match status" value="1"/>
</dbReference>
<evidence type="ECO:0000256" key="3">
    <source>
        <dbReference type="ARBA" id="ARBA00022777"/>
    </source>
</evidence>
<dbReference type="CDD" id="cd07995">
    <property type="entry name" value="TPK"/>
    <property type="match status" value="1"/>
</dbReference>
<accession>A0A3N0B2U7</accession>
<dbReference type="EC" id="2.7.6.2" evidence="5"/>
<dbReference type="InterPro" id="IPR036759">
    <property type="entry name" value="TPK_catalytic_sf"/>
</dbReference>
<evidence type="ECO:0000313" key="7">
    <source>
        <dbReference type="EMBL" id="RNL41451.1"/>
    </source>
</evidence>
<dbReference type="SMART" id="SM00983">
    <property type="entry name" value="TPK_B1_binding"/>
    <property type="match status" value="1"/>
</dbReference>
<name>A0A3N0B2U7_9ACTN</name>